<dbReference type="Proteomes" id="UP000462212">
    <property type="component" value="Unassembled WGS sequence"/>
</dbReference>
<dbReference type="InterPro" id="IPR008972">
    <property type="entry name" value="Cupredoxin"/>
</dbReference>
<evidence type="ECO:0000256" key="2">
    <source>
        <dbReference type="SAM" id="SignalP"/>
    </source>
</evidence>
<comment type="caution">
    <text evidence="3">The sequence shown here is derived from an EMBL/GenBank/DDBJ whole genome shotgun (WGS) entry which is preliminary data.</text>
</comment>
<dbReference type="PANTHER" id="PTHR34883">
    <property type="entry name" value="SERINE-RICH PROTEIN, PUTATIVE-RELATED-RELATED"/>
    <property type="match status" value="1"/>
</dbReference>
<evidence type="ECO:0000256" key="1">
    <source>
        <dbReference type="SAM" id="MobiDB-lite"/>
    </source>
</evidence>
<dbReference type="AlphaFoldDB" id="A0A8H8UCD1"/>
<dbReference type="SUPFAM" id="SSF49503">
    <property type="entry name" value="Cupredoxins"/>
    <property type="match status" value="1"/>
</dbReference>
<proteinExistence type="predicted"/>
<sequence>MKVSGISALAGILSVASANTCSPITVTAPGSCATGSYGGGSYGNKTVTVTSTVTAPGSTVTVTAPASYNNHGLTSYGSPGGTMVGGGGPKSYIPASSTYIGPPSTYVGNSKSGAIAPPYVATSGTVVTSVDYSYKATSVWVYPVGSSPTKECTVAIYEETTVTVVVININITIVNGQATTICSTISGQMPTTTPSIPAPPTTYSQPPSSASVWIPGGGYNGTMTQSKSAGSTSPSTPGGGSNSTKVHKVVVGAEGKLLYKDNQIIASIGDIIRFDFNSTNHTVTQSTLQKPCEPLKDGFDTGFTHFNNQSRTGVLPTVDFVVSVSTPLWFYCAQPKGTHCQKGMVLGINPGTKFPEFLSAATATASTGFSKGTGHPSGTGAYKTGERTSSSSPTASASKSSAASGSAQHPTTSTAAPGEYQYAKRGYWGA</sequence>
<evidence type="ECO:0000313" key="3">
    <source>
        <dbReference type="EMBL" id="TVY42221.1"/>
    </source>
</evidence>
<dbReference type="PANTHER" id="PTHR34883:SF15">
    <property type="entry name" value="EXTRACELLULAR SERINE-RICH PROTEIN"/>
    <property type="match status" value="1"/>
</dbReference>
<feature type="compositionally biased region" description="Low complexity" evidence="1">
    <location>
        <begin position="224"/>
        <end position="236"/>
    </location>
</feature>
<feature type="signal peptide" evidence="2">
    <location>
        <begin position="1"/>
        <end position="18"/>
    </location>
</feature>
<evidence type="ECO:0000313" key="4">
    <source>
        <dbReference type="Proteomes" id="UP000462212"/>
    </source>
</evidence>
<dbReference type="EMBL" id="QGMJ01000105">
    <property type="protein sequence ID" value="TVY42221.1"/>
    <property type="molecule type" value="Genomic_DNA"/>
</dbReference>
<feature type="chain" id="PRO_5034576419" evidence="2">
    <location>
        <begin position="19"/>
        <end position="430"/>
    </location>
</feature>
<protein>
    <submittedName>
        <fullName evidence="3">Putative GPI-anchored cupredoxin</fullName>
    </submittedName>
</protein>
<name>A0A8H8UCD1_9HELO</name>
<dbReference type="InterPro" id="IPR052953">
    <property type="entry name" value="Ser-rich/MCO-related"/>
</dbReference>
<dbReference type="Gene3D" id="2.60.40.420">
    <property type="entry name" value="Cupredoxins - blue copper proteins"/>
    <property type="match status" value="1"/>
</dbReference>
<dbReference type="CDD" id="cd00920">
    <property type="entry name" value="Cupredoxin"/>
    <property type="match status" value="1"/>
</dbReference>
<dbReference type="OrthoDB" id="2331100at2759"/>
<gene>
    <name evidence="3" type="ORF">LSUB1_G003914</name>
</gene>
<accession>A0A8H8UCD1</accession>
<keyword evidence="2" id="KW-0732">Signal</keyword>
<reference evidence="3 4" key="1">
    <citation type="submission" date="2018-05" db="EMBL/GenBank/DDBJ databases">
        <title>Genome sequencing and assembly of the regulated plant pathogen Lachnellula willkommii and related sister species for the development of diagnostic species identification markers.</title>
        <authorList>
            <person name="Giroux E."/>
            <person name="Bilodeau G."/>
        </authorList>
    </citation>
    <scope>NUCLEOTIDE SEQUENCE [LARGE SCALE GENOMIC DNA]</scope>
    <source>
        <strain evidence="3 4">CBS 197.66</strain>
    </source>
</reference>
<organism evidence="3 4">
    <name type="scientific">Lachnellula subtilissima</name>
    <dbReference type="NCBI Taxonomy" id="602034"/>
    <lineage>
        <taxon>Eukaryota</taxon>
        <taxon>Fungi</taxon>
        <taxon>Dikarya</taxon>
        <taxon>Ascomycota</taxon>
        <taxon>Pezizomycotina</taxon>
        <taxon>Leotiomycetes</taxon>
        <taxon>Helotiales</taxon>
        <taxon>Lachnaceae</taxon>
        <taxon>Lachnellula</taxon>
    </lineage>
</organism>
<feature type="region of interest" description="Disordered" evidence="1">
    <location>
        <begin position="368"/>
        <end position="418"/>
    </location>
</feature>
<feature type="region of interest" description="Disordered" evidence="1">
    <location>
        <begin position="223"/>
        <end position="244"/>
    </location>
</feature>
<feature type="compositionally biased region" description="Low complexity" evidence="1">
    <location>
        <begin position="389"/>
        <end position="407"/>
    </location>
</feature>
<keyword evidence="4" id="KW-1185">Reference proteome</keyword>